<evidence type="ECO:0008006" key="2">
    <source>
        <dbReference type="Google" id="ProtNLM"/>
    </source>
</evidence>
<protein>
    <recommendedName>
        <fullName evidence="2">MalT-like TPR region domain-containing protein</fullName>
    </recommendedName>
</protein>
<dbReference type="AlphaFoldDB" id="A0A212K3R3"/>
<organism evidence="1">
    <name type="scientific">uncultured delta proteobacterium</name>
    <dbReference type="NCBI Taxonomy" id="34034"/>
    <lineage>
        <taxon>Bacteria</taxon>
        <taxon>Deltaproteobacteria</taxon>
        <taxon>environmental samples</taxon>
    </lineage>
</organism>
<name>A0A212K3R3_9DELT</name>
<accession>A0A212K3R3</accession>
<dbReference type="EMBL" id="FLUQ01000002">
    <property type="protein sequence ID" value="SBW06287.1"/>
    <property type="molecule type" value="Genomic_DNA"/>
</dbReference>
<evidence type="ECO:0000313" key="1">
    <source>
        <dbReference type="EMBL" id="SBW06287.1"/>
    </source>
</evidence>
<proteinExistence type="predicted"/>
<gene>
    <name evidence="1" type="ORF">KL86DPRO_20636</name>
</gene>
<reference evidence="1" key="1">
    <citation type="submission" date="2016-04" db="EMBL/GenBank/DDBJ databases">
        <authorList>
            <person name="Evans L.H."/>
            <person name="Alamgir A."/>
            <person name="Owens N."/>
            <person name="Weber N.D."/>
            <person name="Virtaneva K."/>
            <person name="Barbian K."/>
            <person name="Babar A."/>
            <person name="Rosenke K."/>
        </authorList>
    </citation>
    <scope>NUCLEOTIDE SEQUENCE</scope>
    <source>
        <strain evidence="1">86</strain>
    </source>
</reference>
<sequence length="114" mass="11881">MCALTSIRALCRAGAEAEAHAAGKAVNGDFLLHQAYSQAKGLHSPVLEAKILNTMAVFAMEGKRAKAAIPLLAQARAKVDGRIGRNNKLYAVIANNLVQAEVAAIAESVAVSNN</sequence>